<evidence type="ECO:0000256" key="1">
    <source>
        <dbReference type="SAM" id="Phobius"/>
    </source>
</evidence>
<evidence type="ECO:0000313" key="2">
    <source>
        <dbReference type="EMBL" id="MBW83084.1"/>
    </source>
</evidence>
<protein>
    <submittedName>
        <fullName evidence="2">Pentatricopeptide repeat-containing protein At3g03580-like</fullName>
    </submittedName>
</protein>
<organism evidence="2">
    <name type="scientific">Rhizophora mucronata</name>
    <name type="common">Asiatic mangrove</name>
    <dbReference type="NCBI Taxonomy" id="61149"/>
    <lineage>
        <taxon>Eukaryota</taxon>
        <taxon>Viridiplantae</taxon>
        <taxon>Streptophyta</taxon>
        <taxon>Embryophyta</taxon>
        <taxon>Tracheophyta</taxon>
        <taxon>Spermatophyta</taxon>
        <taxon>Magnoliopsida</taxon>
        <taxon>eudicotyledons</taxon>
        <taxon>Gunneridae</taxon>
        <taxon>Pentapetalae</taxon>
        <taxon>rosids</taxon>
        <taxon>fabids</taxon>
        <taxon>Malpighiales</taxon>
        <taxon>Rhizophoraceae</taxon>
        <taxon>Rhizophora</taxon>
    </lineage>
</organism>
<keyword evidence="1" id="KW-0812">Transmembrane</keyword>
<proteinExistence type="predicted"/>
<name>A0A2P2IPD6_RHIMU</name>
<keyword evidence="1" id="KW-1133">Transmembrane helix</keyword>
<reference evidence="2" key="1">
    <citation type="submission" date="2018-02" db="EMBL/GenBank/DDBJ databases">
        <title>Rhizophora mucronata_Transcriptome.</title>
        <authorList>
            <person name="Meera S.P."/>
            <person name="Sreeshan A."/>
            <person name="Augustine A."/>
        </authorList>
    </citation>
    <scope>NUCLEOTIDE SEQUENCE</scope>
    <source>
        <tissue evidence="2">Leaf</tissue>
    </source>
</reference>
<keyword evidence="1" id="KW-0472">Membrane</keyword>
<accession>A0A2P2IPD6</accession>
<dbReference type="AlphaFoldDB" id="A0A2P2IPD6"/>
<feature type="transmembrane region" description="Helical" evidence="1">
    <location>
        <begin position="73"/>
        <end position="93"/>
    </location>
</feature>
<sequence>MLSSKTPFLLFQSSNKTHPQPASTCGIWSLDRLPKMGCSQKLLNFTQIWENLALGLTPLLSLLSLMLVPQCWILRWVVVFMIMFWRWVMCLIYI</sequence>
<dbReference type="EMBL" id="GGEC01002601">
    <property type="protein sequence ID" value="MBW83084.1"/>
    <property type="molecule type" value="Transcribed_RNA"/>
</dbReference>